<dbReference type="PANTHER" id="PTHR46392">
    <property type="entry name" value="DUAL SERINE/THREONINE AND TYROSINE PROTEIN KINASE"/>
    <property type="match status" value="1"/>
</dbReference>
<evidence type="ECO:0000256" key="10">
    <source>
        <dbReference type="ARBA" id="ARBA00042638"/>
    </source>
</evidence>
<evidence type="ECO:0000256" key="11">
    <source>
        <dbReference type="ARBA" id="ARBA00049003"/>
    </source>
</evidence>
<evidence type="ECO:0000256" key="5">
    <source>
        <dbReference type="ARBA" id="ARBA00022679"/>
    </source>
</evidence>
<dbReference type="SMART" id="SM00220">
    <property type="entry name" value="S_TKc"/>
    <property type="match status" value="1"/>
</dbReference>
<evidence type="ECO:0000256" key="13">
    <source>
        <dbReference type="ARBA" id="ARBA00051680"/>
    </source>
</evidence>
<dbReference type="InterPro" id="IPR051302">
    <property type="entry name" value="Dual_SerThr-Tyr_Kinase"/>
</dbReference>
<dbReference type="Gene3D" id="3.40.50.300">
    <property type="entry name" value="P-loop containing nucleotide triphosphate hydrolases"/>
    <property type="match status" value="1"/>
</dbReference>
<keyword evidence="4" id="KW-0723">Serine/threonine-protein kinase</keyword>
<keyword evidence="3" id="KW-0963">Cytoplasm</keyword>
<dbReference type="GO" id="GO:0070374">
    <property type="term" value="P:positive regulation of ERK1 and ERK2 cascade"/>
    <property type="evidence" value="ECO:0007669"/>
    <property type="project" value="TreeGrafter"/>
</dbReference>
<dbReference type="OrthoDB" id="6286435at2759"/>
<dbReference type="InterPro" id="IPR011009">
    <property type="entry name" value="Kinase-like_dom_sf"/>
</dbReference>
<dbReference type="SUPFAM" id="SSF56112">
    <property type="entry name" value="Protein kinase-like (PK-like)"/>
    <property type="match status" value="1"/>
</dbReference>
<proteinExistence type="evidence at transcript level"/>
<comment type="catalytic activity">
    <reaction evidence="13">
        <text>L-tyrosyl-[protein] + ATP = O-phospho-L-tyrosyl-[protein] + ADP + H(+)</text>
        <dbReference type="Rhea" id="RHEA:10596"/>
        <dbReference type="Rhea" id="RHEA-COMP:10136"/>
        <dbReference type="Rhea" id="RHEA-COMP:20101"/>
        <dbReference type="ChEBI" id="CHEBI:15378"/>
        <dbReference type="ChEBI" id="CHEBI:30616"/>
        <dbReference type="ChEBI" id="CHEBI:46858"/>
        <dbReference type="ChEBI" id="CHEBI:61978"/>
        <dbReference type="ChEBI" id="CHEBI:456216"/>
        <dbReference type="EC" id="2.7.12.1"/>
    </reaction>
</comment>
<dbReference type="InterPro" id="IPR008271">
    <property type="entry name" value="Ser/Thr_kinase_AS"/>
</dbReference>
<dbReference type="Gene3D" id="1.10.510.10">
    <property type="entry name" value="Transferase(Phosphotransferase) domain 1"/>
    <property type="match status" value="1"/>
</dbReference>
<evidence type="ECO:0000256" key="9">
    <source>
        <dbReference type="ARBA" id="ARBA00041268"/>
    </source>
</evidence>
<dbReference type="EC" id="2.7.12.1" evidence="2"/>
<dbReference type="Pfam" id="PF00069">
    <property type="entry name" value="Pkinase"/>
    <property type="match status" value="1"/>
</dbReference>
<dbReference type="GO" id="GO:0044344">
    <property type="term" value="P:cellular response to fibroblast growth factor stimulus"/>
    <property type="evidence" value="ECO:0007669"/>
    <property type="project" value="TreeGrafter"/>
</dbReference>
<evidence type="ECO:0000313" key="15">
    <source>
        <dbReference type="EMBL" id="APU50781.1"/>
    </source>
</evidence>
<dbReference type="GO" id="GO:0005737">
    <property type="term" value="C:cytoplasm"/>
    <property type="evidence" value="ECO:0007669"/>
    <property type="project" value="UniProtKB-SubCell"/>
</dbReference>
<dbReference type="PANTHER" id="PTHR46392:SF1">
    <property type="entry name" value="DUAL SERINE_THREONINE AND TYROSINE PROTEIN KINASE"/>
    <property type="match status" value="1"/>
</dbReference>
<comment type="subcellular location">
    <subcellularLocation>
        <location evidence="1">Cytoplasm</location>
    </subcellularLocation>
</comment>
<evidence type="ECO:0000256" key="8">
    <source>
        <dbReference type="ARBA" id="ARBA00040421"/>
    </source>
</evidence>
<evidence type="ECO:0000256" key="3">
    <source>
        <dbReference type="ARBA" id="ARBA00022490"/>
    </source>
</evidence>
<evidence type="ECO:0000256" key="12">
    <source>
        <dbReference type="ARBA" id="ARBA00049308"/>
    </source>
</evidence>
<dbReference type="AlphaFoldDB" id="A0A1L7H7G1"/>
<protein>
    <recommendedName>
        <fullName evidence="8">Dual serine/threonine and tyrosine protein kinase</fullName>
        <ecNumber evidence="2">2.7.12.1</ecNumber>
    </recommendedName>
    <alternativeName>
        <fullName evidence="10">Dusty protein kinase</fullName>
    </alternativeName>
    <alternativeName>
        <fullName evidence="9">Receptor-interacting serine/threonine-protein kinase 5</fullName>
    </alternativeName>
</protein>
<dbReference type="InterPro" id="IPR045063">
    <property type="entry name" value="Dynamin_N"/>
</dbReference>
<dbReference type="PROSITE" id="PS00108">
    <property type="entry name" value="PROTEIN_KINASE_ST"/>
    <property type="match status" value="1"/>
</dbReference>
<evidence type="ECO:0000256" key="7">
    <source>
        <dbReference type="ARBA" id="ARBA00023137"/>
    </source>
</evidence>
<sequence>MATGLQDVVFEMNLTDDGDGDVCASDDVLTQAFWAHKRDTQRLLAIKSKTVKYYNEIKHTLSKSLQKRMGDEGIVLLSKQEQSKIERVNQKPSLIFIGQTNSGKSSLINMMLGGTYVAAKQTPSTARLVKLTYGKTQRVRIVNRDGSVLEEKPLTKKTVPRKWIELDEKARRDPKMLGSYIVAEVDNEFLSSGIEVIDSPGLKENEELDKMVLNELKTIVPFVVYVLDGKNQLTNQDREDIKKVQAITKNIFYVVTKVDKDNDDDDDDDDEAAVVLEKKTRAYNSLVKEGYLPTGVKMEDCERFHGISNWRVKEYRKQGRRGSDPFVKDYYRFQQCLCGFVRSSLDSIMLAGSKLLLSSLTACLDFFIGRATASKEQQREFNQKIKECRQQEGNIYSNMASKIKNKTSQISKDISAGLRASTDGIIRDSSSYHFTDIAVPTDGVVSNGELLKQCQTQMEEFVMTKLCTEISEKLSNTFKDEDSILSDLIKVVQELEKEQPDKDVSEILRLCTMSSYVVRNALKLEKASWKLTIRKTARTVLRFIKHPFDSIRGSVHVDEQWKKNICKDIVSRVNSEKIAEEVVRQATDHLRNGHDKFGEAIDKLERVLEVSFQTDEEERLKIRQYAPCLARLEFSIYSMLDLRFFGKPDLKTMIGRGSQGDVHDCGAYGPDRQQCVAKVIDMTRNINDTDDLALEVHYTRKISGNERILPLIASIEYKGYLYLVTPRMKWDLMRAIPSVKRLPDRLDIAIEVAKGIRFLHAEGLVHRDIKTENILLDDRNNVKIADFGLSKAEGLITKTIVGAPIAMAPELIRGEIHDKSIDVYAFGILLWFICDGTGRVPSRYKEIKRPTDLMFLCKDGLRPENRGFNQECWALMQRCWHEDSKKRPDFDTIVKDLVGIRKRLA</sequence>
<evidence type="ECO:0000259" key="14">
    <source>
        <dbReference type="PROSITE" id="PS50011"/>
    </source>
</evidence>
<dbReference type="GO" id="GO:0004713">
    <property type="term" value="F:protein tyrosine kinase activity"/>
    <property type="evidence" value="ECO:0007669"/>
    <property type="project" value="UniProtKB-KW"/>
</dbReference>
<evidence type="ECO:0000256" key="1">
    <source>
        <dbReference type="ARBA" id="ARBA00004496"/>
    </source>
</evidence>
<accession>A0A1L7H7G1</accession>
<dbReference type="Pfam" id="PF00350">
    <property type="entry name" value="Dynamin_N"/>
    <property type="match status" value="1"/>
</dbReference>
<gene>
    <name evidence="15" type="ORF">Sakowv30028181mg</name>
</gene>
<keyword evidence="5" id="KW-0808">Transferase</keyword>
<name>A0A1L7H7G1_SACKO</name>
<keyword evidence="6 15" id="KW-0418">Kinase</keyword>
<evidence type="ECO:0000256" key="4">
    <source>
        <dbReference type="ARBA" id="ARBA00022527"/>
    </source>
</evidence>
<evidence type="ECO:0000256" key="2">
    <source>
        <dbReference type="ARBA" id="ARBA00013203"/>
    </source>
</evidence>
<dbReference type="GO" id="GO:0043066">
    <property type="term" value="P:negative regulation of apoptotic process"/>
    <property type="evidence" value="ECO:0007669"/>
    <property type="project" value="TreeGrafter"/>
</dbReference>
<comment type="catalytic activity">
    <reaction evidence="12">
        <text>L-threonyl-[protein] + ATP = O-phospho-L-threonyl-[protein] + ADP + H(+)</text>
        <dbReference type="Rhea" id="RHEA:46608"/>
        <dbReference type="Rhea" id="RHEA-COMP:11060"/>
        <dbReference type="Rhea" id="RHEA-COMP:11605"/>
        <dbReference type="ChEBI" id="CHEBI:15378"/>
        <dbReference type="ChEBI" id="CHEBI:30013"/>
        <dbReference type="ChEBI" id="CHEBI:30616"/>
        <dbReference type="ChEBI" id="CHEBI:61977"/>
        <dbReference type="ChEBI" id="CHEBI:456216"/>
        <dbReference type="EC" id="2.7.12.1"/>
    </reaction>
</comment>
<dbReference type="GO" id="GO:0004674">
    <property type="term" value="F:protein serine/threonine kinase activity"/>
    <property type="evidence" value="ECO:0007669"/>
    <property type="project" value="UniProtKB-KW"/>
</dbReference>
<dbReference type="GO" id="GO:0045743">
    <property type="term" value="P:positive regulation of fibroblast growth factor receptor signaling pathway"/>
    <property type="evidence" value="ECO:0007669"/>
    <property type="project" value="TreeGrafter"/>
</dbReference>
<dbReference type="InterPro" id="IPR027417">
    <property type="entry name" value="P-loop_NTPase"/>
</dbReference>
<evidence type="ECO:0000256" key="6">
    <source>
        <dbReference type="ARBA" id="ARBA00022777"/>
    </source>
</evidence>
<dbReference type="InterPro" id="IPR000719">
    <property type="entry name" value="Prot_kinase_dom"/>
</dbReference>
<organism evidence="15">
    <name type="scientific">Saccoglossus kowalevskii</name>
    <name type="common">Acorn worm</name>
    <dbReference type="NCBI Taxonomy" id="10224"/>
    <lineage>
        <taxon>Eukaryota</taxon>
        <taxon>Metazoa</taxon>
        <taxon>Hemichordata</taxon>
        <taxon>Enteropneusta</taxon>
        <taxon>Harrimaniidae</taxon>
        <taxon>Saccoglossus</taxon>
    </lineage>
</organism>
<dbReference type="EMBL" id="KX125085">
    <property type="protein sequence ID" value="APU50781.1"/>
    <property type="molecule type" value="mRNA"/>
</dbReference>
<reference evidence="15" key="2">
    <citation type="submission" date="2016-04" db="EMBL/GenBank/DDBJ databases">
        <authorList>
            <person name="Evans L.H."/>
            <person name="Alamgir A."/>
            <person name="Owens N."/>
            <person name="Weber N.D."/>
            <person name="Virtaneva K."/>
            <person name="Barbian K."/>
            <person name="Babar A."/>
            <person name="Rosenke K."/>
        </authorList>
    </citation>
    <scope>NUCLEOTIDE SEQUENCE</scope>
</reference>
<reference evidence="15" key="1">
    <citation type="journal article" date="2008" name="Biol. Bull.">
        <title>cDNA sequences for transcription factors and signaling proteins of the hemichordate Saccoglossus kowalevskii: efficacy of the expressed sequence tag (EST) approach for evolutionary and developmental studies of a new organism.</title>
        <authorList>
            <person name="Freeman R.M. Jr."/>
            <person name="Wu M."/>
            <person name="Cordonnier-Pratt M.M."/>
            <person name="Pratt L.H."/>
            <person name="Gruber C.E."/>
            <person name="Smith M."/>
            <person name="Lander E.S."/>
            <person name="Stange-Thomann N."/>
            <person name="Lowe C.J."/>
            <person name="Gerhart J."/>
            <person name="Kirschner M."/>
        </authorList>
    </citation>
    <scope>NUCLEOTIDE SEQUENCE</scope>
</reference>
<dbReference type="GO" id="GO:0004712">
    <property type="term" value="F:protein serine/threonine/tyrosine kinase activity"/>
    <property type="evidence" value="ECO:0007669"/>
    <property type="project" value="UniProtKB-EC"/>
</dbReference>
<feature type="domain" description="Protein kinase" evidence="14">
    <location>
        <begin position="648"/>
        <end position="904"/>
    </location>
</feature>
<keyword evidence="7" id="KW-0829">Tyrosine-protein kinase</keyword>
<dbReference type="SUPFAM" id="SSF52540">
    <property type="entry name" value="P-loop containing nucleoside triphosphate hydrolases"/>
    <property type="match status" value="1"/>
</dbReference>
<comment type="catalytic activity">
    <reaction evidence="11">
        <text>L-seryl-[protein] + ATP = O-phospho-L-seryl-[protein] + ADP + H(+)</text>
        <dbReference type="Rhea" id="RHEA:17989"/>
        <dbReference type="Rhea" id="RHEA-COMP:9863"/>
        <dbReference type="Rhea" id="RHEA-COMP:11604"/>
        <dbReference type="ChEBI" id="CHEBI:15378"/>
        <dbReference type="ChEBI" id="CHEBI:29999"/>
        <dbReference type="ChEBI" id="CHEBI:30616"/>
        <dbReference type="ChEBI" id="CHEBI:83421"/>
        <dbReference type="ChEBI" id="CHEBI:456216"/>
        <dbReference type="EC" id="2.7.12.1"/>
    </reaction>
</comment>
<dbReference type="GO" id="GO:0005524">
    <property type="term" value="F:ATP binding"/>
    <property type="evidence" value="ECO:0007669"/>
    <property type="project" value="InterPro"/>
</dbReference>
<dbReference type="PROSITE" id="PS50011">
    <property type="entry name" value="PROTEIN_KINASE_DOM"/>
    <property type="match status" value="1"/>
</dbReference>